<comment type="caution">
    <text evidence="2">The sequence shown here is derived from an EMBL/GenBank/DDBJ whole genome shotgun (WGS) entry which is preliminary data.</text>
</comment>
<evidence type="ECO:0000259" key="1">
    <source>
        <dbReference type="Pfam" id="PF00156"/>
    </source>
</evidence>
<protein>
    <recommendedName>
        <fullName evidence="1">Phosphoribosyltransferase domain-containing protein</fullName>
    </recommendedName>
</protein>
<gene>
    <name evidence="2" type="ORF">S06H3_56550</name>
</gene>
<evidence type="ECO:0000313" key="2">
    <source>
        <dbReference type="EMBL" id="GAI53379.1"/>
    </source>
</evidence>
<feature type="non-terminal residue" evidence="2">
    <location>
        <position position="1"/>
    </location>
</feature>
<proteinExistence type="predicted"/>
<dbReference type="CDD" id="cd06223">
    <property type="entry name" value="PRTases_typeI"/>
    <property type="match status" value="1"/>
</dbReference>
<dbReference type="InterPro" id="IPR000836">
    <property type="entry name" value="PRTase_dom"/>
</dbReference>
<name>X1RCR3_9ZZZZ</name>
<dbReference type="Pfam" id="PF00156">
    <property type="entry name" value="Pribosyltran"/>
    <property type="match status" value="1"/>
</dbReference>
<accession>X1RCR3</accession>
<reference evidence="2" key="1">
    <citation type="journal article" date="2014" name="Front. Microbiol.">
        <title>High frequency of phylogenetically diverse reductive dehalogenase-homologous genes in deep subseafloor sedimentary metagenomes.</title>
        <authorList>
            <person name="Kawai M."/>
            <person name="Futagami T."/>
            <person name="Toyoda A."/>
            <person name="Takaki Y."/>
            <person name="Nishi S."/>
            <person name="Hori S."/>
            <person name="Arai W."/>
            <person name="Tsubouchi T."/>
            <person name="Morono Y."/>
            <person name="Uchiyama I."/>
            <person name="Ito T."/>
            <person name="Fujiyama A."/>
            <person name="Inagaki F."/>
            <person name="Takami H."/>
        </authorList>
    </citation>
    <scope>NUCLEOTIDE SEQUENCE</scope>
    <source>
        <strain evidence="2">Expedition CK06-06</strain>
    </source>
</reference>
<dbReference type="EMBL" id="BARV01036383">
    <property type="protein sequence ID" value="GAI53379.1"/>
    <property type="molecule type" value="Genomic_DNA"/>
</dbReference>
<dbReference type="InterPro" id="IPR029057">
    <property type="entry name" value="PRTase-like"/>
</dbReference>
<sequence length="131" mass="14693">AKKSSTGLKFDKVVIPKSGNVLLTIRVAEKLGVKIAAFRGENYPIAKDEHLELKQNYFDGNLEESDKVIIVDDVTFRGNTIMKTLEWLKNAGVKTEAVFVLAAHQQHIDNIRAVLDTSYPGTFFYPIISIR</sequence>
<dbReference type="Gene3D" id="3.40.50.2020">
    <property type="match status" value="1"/>
</dbReference>
<dbReference type="SUPFAM" id="SSF53271">
    <property type="entry name" value="PRTase-like"/>
    <property type="match status" value="1"/>
</dbReference>
<feature type="domain" description="Phosphoribosyltransferase" evidence="1">
    <location>
        <begin position="5"/>
        <end position="112"/>
    </location>
</feature>
<organism evidence="2">
    <name type="scientific">marine sediment metagenome</name>
    <dbReference type="NCBI Taxonomy" id="412755"/>
    <lineage>
        <taxon>unclassified sequences</taxon>
        <taxon>metagenomes</taxon>
        <taxon>ecological metagenomes</taxon>
    </lineage>
</organism>
<dbReference type="AlphaFoldDB" id="X1RCR3"/>